<feature type="domain" description="DUF7402" evidence="12">
    <location>
        <begin position="947"/>
        <end position="1073"/>
    </location>
</feature>
<keyword evidence="5" id="KW-0732">Signal</keyword>
<dbReference type="GO" id="GO:0004497">
    <property type="term" value="F:monooxygenase activity"/>
    <property type="evidence" value="ECO:0007669"/>
    <property type="project" value="UniProtKB-KW"/>
</dbReference>
<dbReference type="Pfam" id="PF22810">
    <property type="entry name" value="LPMO_AA14"/>
    <property type="match status" value="1"/>
</dbReference>
<dbReference type="InterPro" id="IPR054497">
    <property type="entry name" value="LPMO_AA14"/>
</dbReference>
<keyword evidence="9" id="KW-1015">Disulfide bond</keyword>
<comment type="caution">
    <text evidence="13">The sequence shown here is derived from an EMBL/GenBank/DDBJ whole genome shotgun (WGS) entry which is preliminary data.</text>
</comment>
<feature type="domain" description="DUF7402" evidence="12">
    <location>
        <begin position="329"/>
        <end position="462"/>
    </location>
</feature>
<accession>A0AAV5GKX3</accession>
<protein>
    <recommendedName>
        <fullName evidence="12">DUF7402 domain-containing protein</fullName>
    </recommendedName>
</protein>
<dbReference type="Gene3D" id="2.60.120.260">
    <property type="entry name" value="Galactose-binding domain-like"/>
    <property type="match status" value="4"/>
</dbReference>
<feature type="domain" description="DUF7402" evidence="12">
    <location>
        <begin position="727"/>
        <end position="850"/>
    </location>
</feature>
<dbReference type="InterPro" id="IPR055826">
    <property type="entry name" value="DUF7402"/>
</dbReference>
<sequence length="1147" mass="117148">MTIWTKSMYGVGNGFSNDAGLVGVPIGPGLATQDEWWFRGPGYRALSPMKRTDGTVEVLPAGGSVTFEIACHVAWTSFGVSPTVPGSDLDACPGNTGAYHSGDPAASTIDLNLLSGCALGIADVDDINKVTMDNLAIFSVNHQCVKQKMTTFQIPAKMPPCTGSKCICGWFWLANNGTGNFYMTGFDCKVTNSPADAVPIAKPQDPVFCPNGGCTAGAKRPLYAYNTPSNVPWIDNYNRAGYHASWSFGTDGAQNDIFVKANTTSSTSKSASASSTSKAAVSAASSTSATVPASASKASSSATSASGSAFVSPSAGETPLAAVPAGLVNYALGAQMGASSWIAGSDPTKAVDGVIGGAPANASAEWTTNRETVNAWLALNFGDNWIAFNQIVLYDRPSPTDNIRNCAIMLSSQEIIWLGPLNNDGSATVFNLTTRYTDSLLFGVFEVSPSTTAVGLAEIQLFNNPSAITSASPTSAVPAATSSAAAAVLSTASTSAAASATSIKPSATPSGVAAPISTLTNYAAGTLTGASSWIDGSDPYKVFDGSLSTEWISNGEKANAWLAFNFTKTVTINQLVLYDRLSPTENIRNCAVMFSNSEILPLGPLNNDGSPTFFNFTARQTAGLLFGVYEVSSTTTAAGLAEFQIYNNPNAVVSSGAAASASANIPPASVTSIASALSSAAISGGVVSSTLAASSTRSSASAVSSSVKPSPTSSAIAAPSSTLTNYAAGTLTGASSWIDGSDPYKVFDGLLSTEWITNGETVNAWLGFNFTRTISINQLVLYDRPSPTQNIRNCAVMFSSQEIMWLGPLNNDGSATFFNFTARQTDGLLFGIFEVSSTTTSVGLAEFQIYNNPAAVISGGPASSKVPSASATSVASALSSAAVSAGVASSAAASSAASSTASSVLSSASSSMAVSASSSAALASASASAAASSTSSAAAAPSATLVNFAQKAEVAGSSFVAGFEPAKAVDGLTTTEWVTNGEGVNAWLAFNFGPTPITVNQFVLYDRASASDNIRNCAVMFSSQEIMWLGPLNNDGSPTYFNFTARQTDSLLFGVFEVSSTTTAIGLADFQIYNNPAAVIASPTAAVGAAAQSSMATIASAADAEEAEAEPSEVGGRAEENRIAEFAAGFDLTAQGLFAGVRPEWIQ</sequence>
<proteinExistence type="inferred from homology"/>
<keyword evidence="3" id="KW-0964">Secreted</keyword>
<reference evidence="13 14" key="1">
    <citation type="submission" date="2021-12" db="EMBL/GenBank/DDBJ databases">
        <title>High titer production of polyol ester of fatty acids by Rhodotorula paludigena BS15 towards product separation-free biomass refinery.</title>
        <authorList>
            <person name="Mano J."/>
            <person name="Ono H."/>
            <person name="Tanaka T."/>
            <person name="Naito K."/>
            <person name="Sushida H."/>
            <person name="Ike M."/>
            <person name="Tokuyasu K."/>
            <person name="Kitaoka M."/>
        </authorList>
    </citation>
    <scope>NUCLEOTIDE SEQUENCE [LARGE SCALE GENOMIC DNA]</scope>
    <source>
        <strain evidence="13 14">BS15</strain>
    </source>
</reference>
<gene>
    <name evidence="13" type="ORF">Rhopal_002679-T1</name>
</gene>
<keyword evidence="8" id="KW-0503">Monooxygenase</keyword>
<evidence type="ECO:0000313" key="14">
    <source>
        <dbReference type="Proteomes" id="UP001342314"/>
    </source>
</evidence>
<comment type="similarity">
    <text evidence="11">Belongs to the polysaccharide monooxygenase AA14 family.</text>
</comment>
<organism evidence="13 14">
    <name type="scientific">Rhodotorula paludigena</name>
    <dbReference type="NCBI Taxonomy" id="86838"/>
    <lineage>
        <taxon>Eukaryota</taxon>
        <taxon>Fungi</taxon>
        <taxon>Dikarya</taxon>
        <taxon>Basidiomycota</taxon>
        <taxon>Pucciniomycotina</taxon>
        <taxon>Microbotryomycetes</taxon>
        <taxon>Sporidiobolales</taxon>
        <taxon>Sporidiobolaceae</taxon>
        <taxon>Rhodotorula</taxon>
    </lineage>
</organism>
<evidence type="ECO:0000256" key="5">
    <source>
        <dbReference type="ARBA" id="ARBA00022729"/>
    </source>
</evidence>
<evidence type="ECO:0000259" key="12">
    <source>
        <dbReference type="Pfam" id="PF24135"/>
    </source>
</evidence>
<keyword evidence="14" id="KW-1185">Reference proteome</keyword>
<evidence type="ECO:0000256" key="3">
    <source>
        <dbReference type="ARBA" id="ARBA00022525"/>
    </source>
</evidence>
<dbReference type="PANTHER" id="PTHR23216">
    <property type="entry name" value="NUCLEOLAR AND COILED-BODY PHOSPHOPROTEIN 1"/>
    <property type="match status" value="1"/>
</dbReference>
<keyword evidence="10" id="KW-0325">Glycoprotein</keyword>
<dbReference type="GO" id="GO:0005730">
    <property type="term" value="C:nucleolus"/>
    <property type="evidence" value="ECO:0007669"/>
    <property type="project" value="InterPro"/>
</dbReference>
<dbReference type="EMBL" id="BQKY01000005">
    <property type="protein sequence ID" value="GJN89692.1"/>
    <property type="molecule type" value="Genomic_DNA"/>
</dbReference>
<dbReference type="AlphaFoldDB" id="A0AAV5GKX3"/>
<evidence type="ECO:0000256" key="6">
    <source>
        <dbReference type="ARBA" id="ARBA00023002"/>
    </source>
</evidence>
<dbReference type="SUPFAM" id="SSF49785">
    <property type="entry name" value="Galactose-binding domain-like"/>
    <property type="match status" value="4"/>
</dbReference>
<keyword evidence="7" id="KW-0186">Copper</keyword>
<keyword evidence="4" id="KW-0479">Metal-binding</keyword>
<feature type="domain" description="DUF7402" evidence="12">
    <location>
        <begin position="526"/>
        <end position="646"/>
    </location>
</feature>
<evidence type="ECO:0000256" key="7">
    <source>
        <dbReference type="ARBA" id="ARBA00023008"/>
    </source>
</evidence>
<dbReference type="GO" id="GO:0005654">
    <property type="term" value="C:nucleoplasm"/>
    <property type="evidence" value="ECO:0007669"/>
    <property type="project" value="TreeGrafter"/>
</dbReference>
<dbReference type="PANTHER" id="PTHR23216:SF1">
    <property type="entry name" value="NUCLEOLAR AND COILED-BODY PHOSPHOPROTEIN 1"/>
    <property type="match status" value="1"/>
</dbReference>
<dbReference type="GO" id="GO:0005576">
    <property type="term" value="C:extracellular region"/>
    <property type="evidence" value="ECO:0007669"/>
    <property type="project" value="UniProtKB-SubCell"/>
</dbReference>
<dbReference type="InterPro" id="IPR008979">
    <property type="entry name" value="Galactose-bd-like_sf"/>
</dbReference>
<evidence type="ECO:0000256" key="9">
    <source>
        <dbReference type="ARBA" id="ARBA00023157"/>
    </source>
</evidence>
<dbReference type="InterPro" id="IPR039191">
    <property type="entry name" value="Nopp140-like"/>
</dbReference>
<dbReference type="GO" id="GO:0046872">
    <property type="term" value="F:metal ion binding"/>
    <property type="evidence" value="ECO:0007669"/>
    <property type="project" value="UniProtKB-KW"/>
</dbReference>
<dbReference type="Proteomes" id="UP001342314">
    <property type="component" value="Unassembled WGS sequence"/>
</dbReference>
<evidence type="ECO:0000313" key="13">
    <source>
        <dbReference type="EMBL" id="GJN89692.1"/>
    </source>
</evidence>
<comment type="cofactor">
    <cofactor evidence="1">
        <name>Cu(2+)</name>
        <dbReference type="ChEBI" id="CHEBI:29036"/>
    </cofactor>
</comment>
<comment type="subcellular location">
    <subcellularLocation>
        <location evidence="2">Secreted</location>
    </subcellularLocation>
</comment>
<evidence type="ECO:0000256" key="4">
    <source>
        <dbReference type="ARBA" id="ARBA00022723"/>
    </source>
</evidence>
<keyword evidence="6" id="KW-0560">Oxidoreductase</keyword>
<evidence type="ECO:0000256" key="11">
    <source>
        <dbReference type="ARBA" id="ARBA00046340"/>
    </source>
</evidence>
<name>A0AAV5GKX3_9BASI</name>
<evidence type="ECO:0000256" key="10">
    <source>
        <dbReference type="ARBA" id="ARBA00023180"/>
    </source>
</evidence>
<dbReference type="Pfam" id="PF24135">
    <property type="entry name" value="DUF7402"/>
    <property type="match status" value="4"/>
</dbReference>
<evidence type="ECO:0000256" key="1">
    <source>
        <dbReference type="ARBA" id="ARBA00001973"/>
    </source>
</evidence>
<evidence type="ECO:0000256" key="2">
    <source>
        <dbReference type="ARBA" id="ARBA00004613"/>
    </source>
</evidence>
<evidence type="ECO:0000256" key="8">
    <source>
        <dbReference type="ARBA" id="ARBA00023033"/>
    </source>
</evidence>